<protein>
    <submittedName>
        <fullName evidence="1">Uncharacterized protein</fullName>
    </submittedName>
</protein>
<gene>
    <name evidence="1" type="ORF">CIT292_07027</name>
</gene>
<evidence type="ECO:0000313" key="1">
    <source>
        <dbReference type="EMBL" id="EFE08748.1"/>
    </source>
</evidence>
<reference evidence="1 2" key="1">
    <citation type="submission" date="2010-02" db="EMBL/GenBank/DDBJ databases">
        <authorList>
            <person name="Weinstock G."/>
            <person name="Sodergren E."/>
            <person name="Clifton S."/>
            <person name="Fulton L."/>
            <person name="Fulton B."/>
            <person name="Courtney L."/>
            <person name="Fronick C."/>
            <person name="Harrison M."/>
            <person name="Strong C."/>
            <person name="Farmer C."/>
            <person name="Delahaunty K."/>
            <person name="Markovic C."/>
            <person name="Hall O."/>
            <person name="Minx P."/>
            <person name="Tomlinson C."/>
            <person name="Mitreva M."/>
            <person name="Nelson J."/>
            <person name="Hou S."/>
            <person name="Wollam A."/>
            <person name="Pepin K.H."/>
            <person name="Johnson M."/>
            <person name="Bhonagiri V."/>
            <person name="Zhang X."/>
            <person name="Suruliraj S."/>
            <person name="Warren W."/>
            <person name="Chinwalla A."/>
            <person name="Mardis E.R."/>
            <person name="Wilson R.K."/>
        </authorList>
    </citation>
    <scope>NUCLEOTIDE SEQUENCE [LARGE SCALE GENOMIC DNA]</scope>
    <source>
        <strain evidence="1 2">ATCC 29220</strain>
    </source>
</reference>
<organism evidence="1 2">
    <name type="scientific">Citrobacter youngae ATCC 29220</name>
    <dbReference type="NCBI Taxonomy" id="500640"/>
    <lineage>
        <taxon>Bacteria</taxon>
        <taxon>Pseudomonadati</taxon>
        <taxon>Pseudomonadota</taxon>
        <taxon>Gammaproteobacteria</taxon>
        <taxon>Enterobacterales</taxon>
        <taxon>Enterobacteriaceae</taxon>
        <taxon>Citrobacter</taxon>
        <taxon>Citrobacter freundii complex</taxon>
    </lineage>
</organism>
<name>D4B987_9ENTR</name>
<dbReference type="Proteomes" id="UP000003880">
    <property type="component" value="Unassembled WGS sequence"/>
</dbReference>
<dbReference type="AlphaFoldDB" id="D4B987"/>
<sequence length="39" mass="4080">MVLTRTTVLLLGPVRKASISLAQGLRPNGSIQLNGLGAY</sequence>
<accession>D4B987</accession>
<evidence type="ECO:0000313" key="2">
    <source>
        <dbReference type="Proteomes" id="UP000003880"/>
    </source>
</evidence>
<proteinExistence type="predicted"/>
<dbReference type="EMBL" id="ABWL02000006">
    <property type="protein sequence ID" value="EFE08748.1"/>
    <property type="molecule type" value="Genomic_DNA"/>
</dbReference>
<dbReference type="HOGENOM" id="CLU_3307002_0_0_6"/>
<comment type="caution">
    <text evidence="1">The sequence shown here is derived from an EMBL/GenBank/DDBJ whole genome shotgun (WGS) entry which is preliminary data.</text>
</comment>